<gene>
    <name evidence="1" type="ORF">NCTC13315_00823</name>
</gene>
<keyword evidence="2" id="KW-1185">Reference proteome</keyword>
<name>A0A378I0V3_9GAMM</name>
<reference evidence="1 2" key="1">
    <citation type="submission" date="2018-06" db="EMBL/GenBank/DDBJ databases">
        <authorList>
            <consortium name="Pathogen Informatics"/>
            <person name="Doyle S."/>
        </authorList>
    </citation>
    <scope>NUCLEOTIDE SEQUENCE [LARGE SCALE GENOMIC DNA]</scope>
    <source>
        <strain evidence="1 2">NCTC13315</strain>
    </source>
</reference>
<proteinExistence type="predicted"/>
<organism evidence="1 2">
    <name type="scientific">Legionella beliardensis</name>
    <dbReference type="NCBI Taxonomy" id="91822"/>
    <lineage>
        <taxon>Bacteria</taxon>
        <taxon>Pseudomonadati</taxon>
        <taxon>Pseudomonadota</taxon>
        <taxon>Gammaproteobacteria</taxon>
        <taxon>Legionellales</taxon>
        <taxon>Legionellaceae</taxon>
        <taxon>Legionella</taxon>
    </lineage>
</organism>
<protein>
    <submittedName>
        <fullName evidence="1">Uncharacterized protein</fullName>
    </submittedName>
</protein>
<dbReference type="AlphaFoldDB" id="A0A378I0V3"/>
<dbReference type="OrthoDB" id="9989481at2"/>
<dbReference type="EMBL" id="UGNV01000001">
    <property type="protein sequence ID" value="STX28295.1"/>
    <property type="molecule type" value="Genomic_DNA"/>
</dbReference>
<evidence type="ECO:0000313" key="1">
    <source>
        <dbReference type="EMBL" id="STX28295.1"/>
    </source>
</evidence>
<sequence length="174" mass="19918">MKTTGKQANRDIYSYNNPIYIKSFGLACDKIYEADFTRLEKNARFALSLDDEYMAILQAGKAAIEYGVAGLILYINIYIKILEKSVNNGELVEQEVITLLGYVKFARQMLAKKESKALKSIEIIYGDDQYTTLSYWEEKEGQLMQFLNKNGIDLIKAESDKVTNLLLQKSFVMH</sequence>
<dbReference type="Proteomes" id="UP000254968">
    <property type="component" value="Unassembled WGS sequence"/>
</dbReference>
<dbReference type="RefSeq" id="WP_115302056.1">
    <property type="nucleotide sequence ID" value="NZ_CAAAHO010000001.1"/>
</dbReference>
<accession>A0A378I0V3</accession>
<evidence type="ECO:0000313" key="2">
    <source>
        <dbReference type="Proteomes" id="UP000254968"/>
    </source>
</evidence>